<feature type="domain" description="HTH marR-type" evidence="2">
    <location>
        <begin position="1"/>
        <end position="143"/>
    </location>
</feature>
<feature type="compositionally biased region" description="Low complexity" evidence="1">
    <location>
        <begin position="161"/>
        <end position="182"/>
    </location>
</feature>
<dbReference type="AlphaFoldDB" id="A0A7H1PR43"/>
<gene>
    <name evidence="3" type="ORF">HEP81_00186</name>
</gene>
<dbReference type="GeneID" id="91459856"/>
<organism evidence="3 4">
    <name type="scientific">Streptomyces griseofuscus</name>
    <dbReference type="NCBI Taxonomy" id="146922"/>
    <lineage>
        <taxon>Bacteria</taxon>
        <taxon>Bacillati</taxon>
        <taxon>Actinomycetota</taxon>
        <taxon>Actinomycetes</taxon>
        <taxon>Kitasatosporales</taxon>
        <taxon>Streptomycetaceae</taxon>
        <taxon>Streptomyces</taxon>
    </lineage>
</organism>
<dbReference type="PANTHER" id="PTHR33164">
    <property type="entry name" value="TRANSCRIPTIONAL REGULATOR, MARR FAMILY"/>
    <property type="match status" value="1"/>
</dbReference>
<sequence>MTVTSFDRRPEPDGIARVTSTAAELLEVLWGRASTAPASASQLRLLHILEHHDGINMRTLAASLASTPPATSRLFDRLQAAGFVEREHSPEDRREVRLRLSGRGRAFLTDLRGRREAELRAVLDLMPRTKRTALAEGLQAFCAVAAARIHDGTQGSDSKSARTTPPGAAVPPVTGVRATGLP</sequence>
<dbReference type="EMBL" id="CP051006">
    <property type="protein sequence ID" value="QNT90523.1"/>
    <property type="molecule type" value="Genomic_DNA"/>
</dbReference>
<dbReference type="GO" id="GO:0003700">
    <property type="term" value="F:DNA-binding transcription factor activity"/>
    <property type="evidence" value="ECO:0007669"/>
    <property type="project" value="InterPro"/>
</dbReference>
<dbReference type="InterPro" id="IPR039422">
    <property type="entry name" value="MarR/SlyA-like"/>
</dbReference>
<feature type="region of interest" description="Disordered" evidence="1">
    <location>
        <begin position="152"/>
        <end position="182"/>
    </location>
</feature>
<name>A0A7H1PR43_9ACTN</name>
<dbReference type="Proteomes" id="UP000516422">
    <property type="component" value="Chromosome"/>
</dbReference>
<dbReference type="PROSITE" id="PS50995">
    <property type="entry name" value="HTH_MARR_2"/>
    <property type="match status" value="1"/>
</dbReference>
<dbReference type="SMART" id="SM00347">
    <property type="entry name" value="HTH_MARR"/>
    <property type="match status" value="1"/>
</dbReference>
<dbReference type="InterPro" id="IPR000835">
    <property type="entry name" value="HTH_MarR-typ"/>
</dbReference>
<reference evidence="3 4" key="1">
    <citation type="submission" date="2020-04" db="EMBL/GenBank/DDBJ databases">
        <title>Characterization and engineering of Streptomyces griseofuscus DSM40191 as a potential heterologous host for expression of BGCs.</title>
        <authorList>
            <person name="Gren T."/>
            <person name="Whitford C.M."/>
            <person name="Mohite O.S."/>
            <person name="Joergensen T.S."/>
            <person name="Nielsen J.B."/>
            <person name="Lee S.Y."/>
            <person name="Weber T."/>
        </authorList>
    </citation>
    <scope>NUCLEOTIDE SEQUENCE [LARGE SCALE GENOMIC DNA]</scope>
    <source>
        <strain evidence="3 4">DSM 40191</strain>
    </source>
</reference>
<dbReference type="GO" id="GO:0006950">
    <property type="term" value="P:response to stress"/>
    <property type="evidence" value="ECO:0007669"/>
    <property type="project" value="TreeGrafter"/>
</dbReference>
<proteinExistence type="predicted"/>
<dbReference type="InterPro" id="IPR036390">
    <property type="entry name" value="WH_DNA-bd_sf"/>
</dbReference>
<evidence type="ECO:0000313" key="3">
    <source>
        <dbReference type="EMBL" id="QNT90523.1"/>
    </source>
</evidence>
<dbReference type="RefSeq" id="WP_172636760.1">
    <property type="nucleotide sequence ID" value="NZ_CP051006.1"/>
</dbReference>
<dbReference type="Pfam" id="PF01047">
    <property type="entry name" value="MarR"/>
    <property type="match status" value="1"/>
</dbReference>
<evidence type="ECO:0000259" key="2">
    <source>
        <dbReference type="PROSITE" id="PS50995"/>
    </source>
</evidence>
<dbReference type="PRINTS" id="PR00598">
    <property type="entry name" value="HTHMARR"/>
</dbReference>
<accession>A0A7H1PR43</accession>
<dbReference type="SUPFAM" id="SSF46785">
    <property type="entry name" value="Winged helix' DNA-binding domain"/>
    <property type="match status" value="1"/>
</dbReference>
<dbReference type="InterPro" id="IPR036388">
    <property type="entry name" value="WH-like_DNA-bd_sf"/>
</dbReference>
<dbReference type="PANTHER" id="PTHR33164:SF103">
    <property type="entry name" value="REGULATORY PROTEIN MARR"/>
    <property type="match status" value="1"/>
</dbReference>
<evidence type="ECO:0000256" key="1">
    <source>
        <dbReference type="SAM" id="MobiDB-lite"/>
    </source>
</evidence>
<dbReference type="KEGG" id="sgf:HEP81_00186"/>
<dbReference type="Gene3D" id="1.10.10.10">
    <property type="entry name" value="Winged helix-like DNA-binding domain superfamily/Winged helix DNA-binding domain"/>
    <property type="match status" value="1"/>
</dbReference>
<evidence type="ECO:0000313" key="4">
    <source>
        <dbReference type="Proteomes" id="UP000516422"/>
    </source>
</evidence>
<protein>
    <submittedName>
        <fullName evidence="3">MarR family protein</fullName>
    </submittedName>
</protein>